<organism evidence="2 3">
    <name type="scientific">Phaeodactylum tricornutum (strain CCAP 1055/1)</name>
    <dbReference type="NCBI Taxonomy" id="556484"/>
    <lineage>
        <taxon>Eukaryota</taxon>
        <taxon>Sar</taxon>
        <taxon>Stramenopiles</taxon>
        <taxon>Ochrophyta</taxon>
        <taxon>Bacillariophyta</taxon>
        <taxon>Bacillariophyceae</taxon>
        <taxon>Bacillariophycidae</taxon>
        <taxon>Naviculales</taxon>
        <taxon>Phaeodactylaceae</taxon>
        <taxon>Phaeodactylum</taxon>
    </lineage>
</organism>
<dbReference type="RefSeq" id="XP_002185614.1">
    <property type="nucleotide sequence ID" value="XM_002185578.1"/>
</dbReference>
<dbReference type="Proteomes" id="UP000000759">
    <property type="component" value="Chromosome 11"/>
</dbReference>
<gene>
    <name evidence="2" type="ORF">PHATR_36649</name>
</gene>
<reference evidence="2 3" key="1">
    <citation type="journal article" date="2008" name="Nature">
        <title>The Phaeodactylum genome reveals the evolutionary history of diatom genomes.</title>
        <authorList>
            <person name="Bowler C."/>
            <person name="Allen A.E."/>
            <person name="Badger J.H."/>
            <person name="Grimwood J."/>
            <person name="Jabbari K."/>
            <person name="Kuo A."/>
            <person name="Maheswari U."/>
            <person name="Martens C."/>
            <person name="Maumus F."/>
            <person name="Otillar R.P."/>
            <person name="Rayko E."/>
            <person name="Salamov A."/>
            <person name="Vandepoele K."/>
            <person name="Beszteri B."/>
            <person name="Gruber A."/>
            <person name="Heijde M."/>
            <person name="Katinka M."/>
            <person name="Mock T."/>
            <person name="Valentin K."/>
            <person name="Verret F."/>
            <person name="Berges J.A."/>
            <person name="Brownlee C."/>
            <person name="Cadoret J.P."/>
            <person name="Chiovitti A."/>
            <person name="Choi C.J."/>
            <person name="Coesel S."/>
            <person name="De Martino A."/>
            <person name="Detter J.C."/>
            <person name="Durkin C."/>
            <person name="Falciatore A."/>
            <person name="Fournet J."/>
            <person name="Haruta M."/>
            <person name="Huysman M.J."/>
            <person name="Jenkins B.D."/>
            <person name="Jiroutova K."/>
            <person name="Jorgensen R.E."/>
            <person name="Joubert Y."/>
            <person name="Kaplan A."/>
            <person name="Kroger N."/>
            <person name="Kroth P.G."/>
            <person name="La Roche J."/>
            <person name="Lindquist E."/>
            <person name="Lommer M."/>
            <person name="Martin-Jezequel V."/>
            <person name="Lopez P.J."/>
            <person name="Lucas S."/>
            <person name="Mangogna M."/>
            <person name="McGinnis K."/>
            <person name="Medlin L.K."/>
            <person name="Montsant A."/>
            <person name="Oudot-Le Secq M.P."/>
            <person name="Napoli C."/>
            <person name="Obornik M."/>
            <person name="Parker M.S."/>
            <person name="Petit J.L."/>
            <person name="Porcel B.M."/>
            <person name="Poulsen N."/>
            <person name="Robison M."/>
            <person name="Rychlewski L."/>
            <person name="Rynearson T.A."/>
            <person name="Schmutz J."/>
            <person name="Shapiro H."/>
            <person name="Siaut M."/>
            <person name="Stanley M."/>
            <person name="Sussman M.R."/>
            <person name="Taylor A.R."/>
            <person name="Vardi A."/>
            <person name="von Dassow P."/>
            <person name="Vyverman W."/>
            <person name="Willis A."/>
            <person name="Wyrwicz L.S."/>
            <person name="Rokhsar D.S."/>
            <person name="Weissenbach J."/>
            <person name="Armbrust E.V."/>
            <person name="Green B.R."/>
            <person name="Van de Peer Y."/>
            <person name="Grigoriev I.V."/>
        </authorList>
    </citation>
    <scope>NUCLEOTIDE SEQUENCE [LARGE SCALE GENOMIC DNA]</scope>
    <source>
        <strain evidence="2 3">CCAP 1055/1</strain>
    </source>
</reference>
<feature type="compositionally biased region" description="Polar residues" evidence="1">
    <location>
        <begin position="42"/>
        <end position="68"/>
    </location>
</feature>
<dbReference type="EMBL" id="CP001141">
    <property type="protein sequence ID" value="ACI65084.1"/>
    <property type="molecule type" value="Genomic_DNA"/>
</dbReference>
<feature type="region of interest" description="Disordered" evidence="1">
    <location>
        <begin position="1"/>
        <end position="74"/>
    </location>
</feature>
<name>B5Y3A3_PHATC</name>
<dbReference type="PaxDb" id="2850-Phatr36649"/>
<evidence type="ECO:0000313" key="2">
    <source>
        <dbReference type="EMBL" id="ACI65084.1"/>
    </source>
</evidence>
<dbReference type="HOGENOM" id="CLU_268112_0_0_1"/>
<reference evidence="3" key="2">
    <citation type="submission" date="2008-08" db="EMBL/GenBank/DDBJ databases">
        <authorList>
            <consortium name="Diatom Consortium"/>
            <person name="Grigoriev I."/>
            <person name="Grimwood J."/>
            <person name="Kuo A."/>
            <person name="Otillar R.P."/>
            <person name="Salamov A."/>
            <person name="Detter J.C."/>
            <person name="Lindquist E."/>
            <person name="Shapiro H."/>
            <person name="Lucas S."/>
            <person name="Glavina del Rio T."/>
            <person name="Pitluck S."/>
            <person name="Rokhsar D."/>
            <person name="Bowler C."/>
        </authorList>
    </citation>
    <scope>GENOME REANNOTATION</scope>
    <source>
        <strain evidence="3">CCAP 1055/1</strain>
    </source>
</reference>
<dbReference type="InParanoid" id="B5Y3A3"/>
<feature type="compositionally biased region" description="Basic and acidic residues" evidence="1">
    <location>
        <begin position="7"/>
        <end position="17"/>
    </location>
</feature>
<protein>
    <submittedName>
        <fullName evidence="2">Uncharacterized protein</fullName>
    </submittedName>
</protein>
<keyword evidence="3" id="KW-1185">Reference proteome</keyword>
<proteinExistence type="predicted"/>
<dbReference type="GeneID" id="7204476"/>
<dbReference type="AlphaFoldDB" id="B5Y3A3"/>
<sequence>MGVSEKSNIRSSDRQDLPGRNSRNGNMLGDELGLVGAGTLDESITSSNVERGRNTDSTGIDTSINATQVDDGKGAVMAPHLEQQDTDEKDGAGKKKWMTFGAVGGLVATATALMLRSVRKTDDNEIAGPNVSGVDNGVSGVDNAADATQEAINQSLSNAQSVAREMALQAAQQAASSAAAATTAAAAAATASGGIFGAAIGSIAGASTGVQVGVVVAIAAVTAVSVSTGVVVSENRAEQSQPIPTTRGNCSDTFEVKDGRLAVEFADLFVESIPDDNVLLLERNFVKLYNEASDTCNELYEREMLEAKLVSWEVEVKNSLNFTKLLWEARVTCTGCFDMEPLFYYNDLPESARNLVEAIEYKNFTEKIPVSLIEFSSPFGVATATVLEADGPKQMYINTLDALTGEVVDAVTVRVLPDGLLTHVPDSKPNHCAPCFIKCSTIFCPIE</sequence>
<evidence type="ECO:0000313" key="3">
    <source>
        <dbReference type="Proteomes" id="UP000000759"/>
    </source>
</evidence>
<accession>B5Y3A3</accession>
<dbReference type="KEGG" id="pti:PHATR_36649"/>
<evidence type="ECO:0000256" key="1">
    <source>
        <dbReference type="SAM" id="MobiDB-lite"/>
    </source>
</evidence>